<dbReference type="InterPro" id="IPR008145">
    <property type="entry name" value="GK/Ca_channel_bsu"/>
</dbReference>
<comment type="similarity">
    <text evidence="1">Belongs to the MAGUK family.</text>
</comment>
<feature type="domain" description="SH3" evidence="6">
    <location>
        <begin position="785"/>
        <end position="857"/>
    </location>
</feature>
<feature type="region of interest" description="Disordered" evidence="5">
    <location>
        <begin position="161"/>
        <end position="214"/>
    </location>
</feature>
<evidence type="ECO:0000256" key="1">
    <source>
        <dbReference type="ARBA" id="ARBA00007014"/>
    </source>
</evidence>
<proteinExistence type="inferred from homology"/>
<dbReference type="PROSITE" id="PS50052">
    <property type="entry name" value="GUANYLATE_KINASE_2"/>
    <property type="match status" value="1"/>
</dbReference>
<dbReference type="Pfam" id="PF00625">
    <property type="entry name" value="Guanylate_kin"/>
    <property type="match status" value="1"/>
</dbReference>
<dbReference type="FunFam" id="2.30.42.10:FF:000088">
    <property type="entry name" value="MAGUK p55 subfamily member 5"/>
    <property type="match status" value="1"/>
</dbReference>
<feature type="region of interest" description="Disordered" evidence="5">
    <location>
        <begin position="299"/>
        <end position="331"/>
    </location>
</feature>
<dbReference type="CDD" id="cd00071">
    <property type="entry name" value="GMPK"/>
    <property type="match status" value="1"/>
</dbReference>
<feature type="domain" description="Guanylate kinase-like" evidence="7">
    <location>
        <begin position="932"/>
        <end position="1121"/>
    </location>
</feature>
<dbReference type="SUPFAM" id="SSF50044">
    <property type="entry name" value="SH3-domain"/>
    <property type="match status" value="1"/>
</dbReference>
<dbReference type="InterPro" id="IPR035601">
    <property type="entry name" value="MPP5_SH3"/>
</dbReference>
<reference evidence="10" key="1">
    <citation type="submission" date="2013-05" db="EMBL/GenBank/DDBJ databases">
        <authorList>
            <person name="Yim A.K.Y."/>
            <person name="Chan T.F."/>
            <person name="Ji K.M."/>
            <person name="Liu X.Y."/>
            <person name="Zhou J.W."/>
            <person name="Li R.Q."/>
            <person name="Yang K.Y."/>
            <person name="Li J."/>
            <person name="Li M."/>
            <person name="Law P.T.W."/>
            <person name="Wu Y.L."/>
            <person name="Cai Z.L."/>
            <person name="Qin H."/>
            <person name="Bao Y."/>
            <person name="Leung R.K.K."/>
            <person name="Ng P.K.S."/>
            <person name="Zou J."/>
            <person name="Zhong X.J."/>
            <person name="Ran P.X."/>
            <person name="Zhong N.S."/>
            <person name="Liu Z.G."/>
            <person name="Tsui S.K.W."/>
        </authorList>
    </citation>
    <scope>NUCLEOTIDE SEQUENCE</scope>
    <source>
        <strain evidence="10">Derf</strain>
        <tissue evidence="10">Whole organism</tissue>
    </source>
</reference>
<keyword evidence="3" id="KW-0677">Repeat</keyword>
<feature type="compositionally biased region" description="Polar residues" evidence="5">
    <location>
        <begin position="377"/>
        <end position="386"/>
    </location>
</feature>
<evidence type="ECO:0000313" key="11">
    <source>
        <dbReference type="Proteomes" id="UP000790347"/>
    </source>
</evidence>
<reference evidence="10" key="4">
    <citation type="journal article" date="2022" name="Res Sq">
        <title>Comparative Genomics Reveals Insights into the Divergent Evolution of Astigmatic Mites and Household Pest Adaptations.</title>
        <authorList>
            <person name="Xiong Q."/>
            <person name="Wan A.T.-Y."/>
            <person name="Liu X.-Y."/>
            <person name="Fung C.S.-H."/>
            <person name="Xiao X."/>
            <person name="Malainual N."/>
            <person name="Hou J."/>
            <person name="Wang L."/>
            <person name="Wang M."/>
            <person name="Yang K."/>
            <person name="Cui Y."/>
            <person name="Leung E."/>
            <person name="Nong W."/>
            <person name="Shin S.-K."/>
            <person name="Au S."/>
            <person name="Jeong K.Y."/>
            <person name="Chew F.T."/>
            <person name="Hui J."/>
            <person name="Leung T.F."/>
            <person name="Tungtrongchitr A."/>
            <person name="Zhong N."/>
            <person name="Liu Z."/>
            <person name="Tsui S."/>
        </authorList>
    </citation>
    <scope>NUCLEOTIDE SEQUENCE</scope>
    <source>
        <strain evidence="10">Derf</strain>
        <tissue evidence="10">Whole organism</tissue>
    </source>
</reference>
<dbReference type="SMART" id="SM00228">
    <property type="entry name" value="PDZ"/>
    <property type="match status" value="2"/>
</dbReference>
<gene>
    <name evidence="10" type="primary">MPP5</name>
    <name evidence="10" type="ORF">DERF_009215</name>
    <name evidence="9" type="ORF">HUG17_7168</name>
</gene>
<dbReference type="Proteomes" id="UP000790347">
    <property type="component" value="Unassembled WGS sequence"/>
</dbReference>
<dbReference type="InterPro" id="IPR008144">
    <property type="entry name" value="Guanylate_kin-like_dom"/>
</dbReference>
<evidence type="ECO:0000259" key="7">
    <source>
        <dbReference type="PROSITE" id="PS50052"/>
    </source>
</evidence>
<evidence type="ECO:0000259" key="8">
    <source>
        <dbReference type="PROSITE" id="PS50106"/>
    </source>
</evidence>
<dbReference type="AlphaFoldDB" id="A0A922HYP4"/>
<dbReference type="EMBL" id="ASGP02000004">
    <property type="protein sequence ID" value="KAH9510706.1"/>
    <property type="molecule type" value="Genomic_DNA"/>
</dbReference>
<protein>
    <submittedName>
        <fullName evidence="9 10">MAGUK</fullName>
    </submittedName>
</protein>
<evidence type="ECO:0000256" key="3">
    <source>
        <dbReference type="ARBA" id="ARBA00022737"/>
    </source>
</evidence>
<dbReference type="SUPFAM" id="SSF52540">
    <property type="entry name" value="P-loop containing nucleoside triphosphate hydrolases"/>
    <property type="match status" value="1"/>
</dbReference>
<dbReference type="InterPro" id="IPR036028">
    <property type="entry name" value="SH3-like_dom_sf"/>
</dbReference>
<evidence type="ECO:0000259" key="6">
    <source>
        <dbReference type="PROSITE" id="PS50002"/>
    </source>
</evidence>
<dbReference type="InterPro" id="IPR036034">
    <property type="entry name" value="PDZ_sf"/>
</dbReference>
<accession>A0A922HYP4</accession>
<name>A0A922HYP4_DERFA</name>
<dbReference type="PROSITE" id="PS50106">
    <property type="entry name" value="PDZ"/>
    <property type="match status" value="1"/>
</dbReference>
<dbReference type="InterPro" id="IPR020590">
    <property type="entry name" value="Guanylate_kinase_CS"/>
</dbReference>
<organism evidence="10 11">
    <name type="scientific">Dermatophagoides farinae</name>
    <name type="common">American house dust mite</name>
    <dbReference type="NCBI Taxonomy" id="6954"/>
    <lineage>
        <taxon>Eukaryota</taxon>
        <taxon>Metazoa</taxon>
        <taxon>Ecdysozoa</taxon>
        <taxon>Arthropoda</taxon>
        <taxon>Chelicerata</taxon>
        <taxon>Arachnida</taxon>
        <taxon>Acari</taxon>
        <taxon>Acariformes</taxon>
        <taxon>Sarcoptiformes</taxon>
        <taxon>Astigmata</taxon>
        <taxon>Psoroptidia</taxon>
        <taxon>Analgoidea</taxon>
        <taxon>Pyroglyphidae</taxon>
        <taxon>Dermatophagoidinae</taxon>
        <taxon>Dermatophagoides</taxon>
    </lineage>
</organism>
<keyword evidence="11" id="KW-1185">Reference proteome</keyword>
<dbReference type="PANTHER" id="PTHR23122">
    <property type="entry name" value="MEMBRANE-ASSOCIATED GUANYLATE KINASE MAGUK"/>
    <property type="match status" value="1"/>
</dbReference>
<dbReference type="Gene3D" id="2.30.30.40">
    <property type="entry name" value="SH3 Domains"/>
    <property type="match status" value="1"/>
</dbReference>
<feature type="compositionally biased region" description="Low complexity" evidence="5">
    <location>
        <begin position="190"/>
        <end position="214"/>
    </location>
</feature>
<sequence length="1136" mass="129336">MVDIGGYVIVLVERDDKIKLFGSPAERKDCDEILEVNGNNLDNMSHKQIIDYIHQCIKSRTICLRVKRRNTDKLELDSSPIDAFIIGNRAREHFDKIVNNNNIDNDDDGDWPNNNNKNNIENKPNKSTSSSSSTPNKNRKTPTKVIKPRDIAELSKLLNEEDNRPQQHQQVEIKHQQPSSVIQSFKQHKSLSPTSSNQSSSNRDSTQNSTSNNSSDFIVITTTSSSSVIANTQRQQKVIATSTDVNPSSSFKYAKLTSESGYSISSVCLNAETSDDKTIIVEQEQKQQPESNKMELVELNSQQSHHHHHHHHHNHHHTHPHQQQHQQHQSFQIHRELPVDVPDSFVGVVKQTPRYPPPQPPQRFTSTSSSSGPANAHSVTTTTDQRLNLTDKYRKYSDEFNRKKEEEEFLRSSLRSSTKLQQLKEQNNNGHHMIEPMVNIAFEPDDDQQQQQLMVSYSNNGYGSFATTQQPPSSNIRMERESDKVLPLPYLEMIVENIRQSLNADLKELIQESKLKNLVSIYSVLMQHQHSKMNSYLDSQQSLRPPSYNSITRPMNHPPSQSLHHIHHHQPEILNLQSPPQPVHGYSHHPSNVLPFGGNNCNNDAIASDSLQETINTLQQNLIHPDAAELLEILTRFELETLCYAYDRVLAESQKNMLALLPDEIHEDKVHEIEMLDTLHSGVKVVQIEKTSCEPLGATVRNEPDGSVIIGRIIKGGAAHKSGMLHEGDEILEVNGIEMKGRNVNQVCDLLSEMTGTLTFVIAIRDSLMRVNPHLMGATVAAANNQVLHLRALFDYDPDEDLYIPCRELGICFNKGDILHVIDQSDINWWQAYREGDEHDQSLAGLIPSIQFQIQREAMKQSILNDSTVNTSNRKSRFANGKPKSPSLLFNCGKRSLERKKKKNSKQRLILTHEEILTYEEVCYYHPRPNFKRPIVLIGPANIGRHELRQRLMQDTDRFAAAVPHTSRPRKDGEFDGIDYHFISRQMFEHDIKESRFVEHGEYEKNYYGTSFAAIEAVVHSGKICVLNLHVHSIPLLRQGQAGAKLKPFFVFVAPPTQPENLHRLLALKNTSEGSTFTVADYQSIIDEATEIEIKFGHFFDMVLQMTDIESAYQELLTEINALDHEPQWIPSQWVK</sequence>
<dbReference type="SUPFAM" id="SSF50156">
    <property type="entry name" value="PDZ domain-like"/>
    <property type="match status" value="2"/>
</dbReference>
<dbReference type="Gene3D" id="3.40.50.300">
    <property type="entry name" value="P-loop containing nucleotide triphosphate hydrolases"/>
    <property type="match status" value="1"/>
</dbReference>
<reference evidence="9" key="2">
    <citation type="submission" date="2020-06" db="EMBL/GenBank/DDBJ databases">
        <authorList>
            <person name="Ji K."/>
            <person name="Li J."/>
        </authorList>
    </citation>
    <scope>NUCLEOTIDE SEQUENCE</scope>
    <source>
        <strain evidence="9">JKM2019</strain>
        <tissue evidence="9">Whole body</tissue>
    </source>
</reference>
<feature type="region of interest" description="Disordered" evidence="5">
    <location>
        <begin position="100"/>
        <end position="149"/>
    </location>
</feature>
<feature type="compositionally biased region" description="Basic and acidic residues" evidence="5">
    <location>
        <begin position="161"/>
        <end position="175"/>
    </location>
</feature>
<keyword evidence="2 4" id="KW-0728">SH3 domain</keyword>
<dbReference type="CDD" id="cd06798">
    <property type="entry name" value="PDZ_MPP5-like"/>
    <property type="match status" value="1"/>
</dbReference>
<dbReference type="InterPro" id="IPR050716">
    <property type="entry name" value="MAGUK"/>
</dbReference>
<dbReference type="PROSITE" id="PS50002">
    <property type="entry name" value="SH3"/>
    <property type="match status" value="1"/>
</dbReference>
<feature type="domain" description="PDZ" evidence="8">
    <location>
        <begin position="685"/>
        <end position="766"/>
    </location>
</feature>
<feature type="compositionally biased region" description="Low complexity" evidence="5">
    <location>
        <begin position="362"/>
        <end position="373"/>
    </location>
</feature>
<dbReference type="PROSITE" id="PS00856">
    <property type="entry name" value="GUANYLATE_KINASE_1"/>
    <property type="match status" value="1"/>
</dbReference>
<dbReference type="Pfam" id="PF00595">
    <property type="entry name" value="PDZ"/>
    <property type="match status" value="1"/>
</dbReference>
<reference evidence="9" key="3">
    <citation type="journal article" date="2021" name="World Allergy Organ. J.">
        <title>Chromosome-level assembly of Dermatophagoides farinae genome and transcriptome reveals two novel allergens Der f 37 and Der f 39.</title>
        <authorList>
            <person name="Chen J."/>
            <person name="Cai Z."/>
            <person name="Fan D."/>
            <person name="Hu J."/>
            <person name="Hou Y."/>
            <person name="He Y."/>
            <person name="Zhang Z."/>
            <person name="Zhao Z."/>
            <person name="Gao P."/>
            <person name="Hu W."/>
            <person name="Sun J."/>
            <person name="Li J."/>
            <person name="Ji K."/>
        </authorList>
    </citation>
    <scope>NUCLEOTIDE SEQUENCE</scope>
    <source>
        <strain evidence="9">JKM2019</strain>
    </source>
</reference>
<dbReference type="CDD" id="cd12036">
    <property type="entry name" value="SH3_MPP5"/>
    <property type="match status" value="1"/>
</dbReference>
<evidence type="ECO:0000256" key="2">
    <source>
        <dbReference type="ARBA" id="ARBA00022443"/>
    </source>
</evidence>
<dbReference type="InterPro" id="IPR001478">
    <property type="entry name" value="PDZ"/>
</dbReference>
<evidence type="ECO:0000256" key="4">
    <source>
        <dbReference type="PROSITE-ProRule" id="PRU00192"/>
    </source>
</evidence>
<feature type="region of interest" description="Disordered" evidence="5">
    <location>
        <begin position="348"/>
        <end position="386"/>
    </location>
</feature>
<dbReference type="Proteomes" id="UP000828236">
    <property type="component" value="Unassembled WGS sequence"/>
</dbReference>
<dbReference type="SMART" id="SM00072">
    <property type="entry name" value="GuKc"/>
    <property type="match status" value="1"/>
</dbReference>
<evidence type="ECO:0000256" key="5">
    <source>
        <dbReference type="SAM" id="MobiDB-lite"/>
    </source>
</evidence>
<feature type="compositionally biased region" description="Basic residues" evidence="5">
    <location>
        <begin position="304"/>
        <end position="322"/>
    </location>
</feature>
<dbReference type="SMART" id="SM00326">
    <property type="entry name" value="SH3"/>
    <property type="match status" value="1"/>
</dbReference>
<dbReference type="EMBL" id="SDOV01000009">
    <property type="protein sequence ID" value="KAH7636962.1"/>
    <property type="molecule type" value="Genomic_DNA"/>
</dbReference>
<dbReference type="InterPro" id="IPR027417">
    <property type="entry name" value="P-loop_NTPase"/>
</dbReference>
<evidence type="ECO:0000313" key="9">
    <source>
        <dbReference type="EMBL" id="KAH7636962.1"/>
    </source>
</evidence>
<evidence type="ECO:0000313" key="10">
    <source>
        <dbReference type="EMBL" id="KAH9510706.1"/>
    </source>
</evidence>
<comment type="caution">
    <text evidence="10">The sequence shown here is derived from an EMBL/GenBank/DDBJ whole genome shotgun (WGS) entry which is preliminary data.</text>
</comment>
<dbReference type="Pfam" id="PF07653">
    <property type="entry name" value="SH3_2"/>
    <property type="match status" value="1"/>
</dbReference>
<feature type="compositionally biased region" description="Low complexity" evidence="5">
    <location>
        <begin position="111"/>
        <end position="136"/>
    </location>
</feature>
<dbReference type="InterPro" id="IPR001452">
    <property type="entry name" value="SH3_domain"/>
</dbReference>
<dbReference type="Gene3D" id="2.30.42.10">
    <property type="match status" value="2"/>
</dbReference>